<name>A0A1J1I493_9DIPT</name>
<evidence type="ECO:0000256" key="2">
    <source>
        <dbReference type="SAM" id="SignalP"/>
    </source>
</evidence>
<gene>
    <name evidence="3" type="ORF">CLUMA_CG008587</name>
</gene>
<evidence type="ECO:0000313" key="3">
    <source>
        <dbReference type="EMBL" id="CRK95109.1"/>
    </source>
</evidence>
<feature type="compositionally biased region" description="Basic and acidic residues" evidence="1">
    <location>
        <begin position="38"/>
        <end position="70"/>
    </location>
</feature>
<feature type="region of interest" description="Disordered" evidence="1">
    <location>
        <begin position="145"/>
        <end position="165"/>
    </location>
</feature>
<feature type="signal peptide" evidence="2">
    <location>
        <begin position="1"/>
        <end position="20"/>
    </location>
</feature>
<protein>
    <submittedName>
        <fullName evidence="3">CLUMA_CG008587, isoform A</fullName>
    </submittedName>
</protein>
<dbReference type="EMBL" id="CVRI01000040">
    <property type="protein sequence ID" value="CRK95109.1"/>
    <property type="molecule type" value="Genomic_DNA"/>
</dbReference>
<sequence length="434" mass="48757">MKTLIIFSVIFIISSTTIQAAPLQSLSDKLTSSSGGDQTKERVPNDEPYKPEASNKSKFENDENVKELDGLKTQTNAGKEAVEITDKVEDSLRKIHDMNPQHKSSDDKPPKKYRGAARLAFGQNAEEATEIPTTVKQKEILENLPFPEASEATTSATKNGQRRSVKSDLSVSADSILRHLNGKYSAYDMAQYIFWTGDEEGVAKAIEELIDEGLMSRENAITFLNDIRIGIDYLENTYNLKNGETKNTSPFVRFTSFTTSTTEAPVEDLPFNYNYNYQKFHSFFKPSHKNKIHFDEDETPTLSPVVLKVLEKIPSLLKLTEVHSFNNKQGLKSSFDEEGGRSRLADFLYGEYPLEEVIYQLAKVMFTQSLTHGSEESQDALQKLTQFLDNEGKNGRISPTLQKKVLDVLLAALSDTLSENPEVMEKARHAIMSK</sequence>
<feature type="chain" id="PRO_5012339676" evidence="2">
    <location>
        <begin position="21"/>
        <end position="434"/>
    </location>
</feature>
<evidence type="ECO:0000313" key="4">
    <source>
        <dbReference type="Proteomes" id="UP000183832"/>
    </source>
</evidence>
<feature type="compositionally biased region" description="Basic and acidic residues" evidence="1">
    <location>
        <begin position="80"/>
        <end position="110"/>
    </location>
</feature>
<keyword evidence="2" id="KW-0732">Signal</keyword>
<dbReference type="AlphaFoldDB" id="A0A1J1I493"/>
<accession>A0A1J1I493</accession>
<dbReference type="Proteomes" id="UP000183832">
    <property type="component" value="Unassembled WGS sequence"/>
</dbReference>
<reference evidence="3 4" key="1">
    <citation type="submission" date="2015-04" db="EMBL/GenBank/DDBJ databases">
        <authorList>
            <person name="Syromyatnikov M.Y."/>
            <person name="Popov V.N."/>
        </authorList>
    </citation>
    <scope>NUCLEOTIDE SEQUENCE [LARGE SCALE GENOMIC DNA]</scope>
</reference>
<evidence type="ECO:0000256" key="1">
    <source>
        <dbReference type="SAM" id="MobiDB-lite"/>
    </source>
</evidence>
<keyword evidence="4" id="KW-1185">Reference proteome</keyword>
<feature type="compositionally biased region" description="Polar residues" evidence="1">
    <location>
        <begin position="27"/>
        <end position="37"/>
    </location>
</feature>
<feature type="region of interest" description="Disordered" evidence="1">
    <location>
        <begin position="27"/>
        <end position="112"/>
    </location>
</feature>
<dbReference type="OrthoDB" id="6348293at2759"/>
<proteinExistence type="predicted"/>
<organism evidence="3 4">
    <name type="scientific">Clunio marinus</name>
    <dbReference type="NCBI Taxonomy" id="568069"/>
    <lineage>
        <taxon>Eukaryota</taxon>
        <taxon>Metazoa</taxon>
        <taxon>Ecdysozoa</taxon>
        <taxon>Arthropoda</taxon>
        <taxon>Hexapoda</taxon>
        <taxon>Insecta</taxon>
        <taxon>Pterygota</taxon>
        <taxon>Neoptera</taxon>
        <taxon>Endopterygota</taxon>
        <taxon>Diptera</taxon>
        <taxon>Nematocera</taxon>
        <taxon>Chironomoidea</taxon>
        <taxon>Chironomidae</taxon>
        <taxon>Clunio</taxon>
    </lineage>
</organism>